<evidence type="ECO:0000313" key="1">
    <source>
        <dbReference type="EMBL" id="SJS99132.1"/>
    </source>
</evidence>
<dbReference type="EMBL" id="FUPS01000014">
    <property type="protein sequence ID" value="SJS99132.1"/>
    <property type="molecule type" value="Genomic_DNA"/>
</dbReference>
<proteinExistence type="predicted"/>
<reference evidence="1 2" key="1">
    <citation type="submission" date="2017-02" db="EMBL/GenBank/DDBJ databases">
        <authorList>
            <consortium name="Pathogen Informatics"/>
        </authorList>
    </citation>
    <scope>NUCLEOTIDE SEQUENCE [LARGE SCALE GENOMIC DNA]</scope>
    <source>
        <strain evidence="1 2">VRECD0157</strain>
    </source>
</reference>
<protein>
    <submittedName>
        <fullName evidence="1">Uncharacterized protein</fullName>
    </submittedName>
</protein>
<comment type="caution">
    <text evidence="1">The sequence shown here is derived from an EMBL/GenBank/DDBJ whole genome shotgun (WGS) entry which is preliminary data.</text>
</comment>
<accession>A0A9X8WRT4</accession>
<dbReference type="AlphaFoldDB" id="A0A9X8WRT4"/>
<name>A0A9X8WRT4_CLODI</name>
<gene>
    <name evidence="1" type="ORF">SAMEA3375112_03361</name>
</gene>
<dbReference type="Proteomes" id="UP000189137">
    <property type="component" value="Unassembled WGS sequence"/>
</dbReference>
<organism evidence="1 2">
    <name type="scientific">Clostridioides difficile</name>
    <name type="common">Peptoclostridium difficile</name>
    <dbReference type="NCBI Taxonomy" id="1496"/>
    <lineage>
        <taxon>Bacteria</taxon>
        <taxon>Bacillati</taxon>
        <taxon>Bacillota</taxon>
        <taxon>Clostridia</taxon>
        <taxon>Peptostreptococcales</taxon>
        <taxon>Peptostreptococcaceae</taxon>
        <taxon>Clostridioides</taxon>
    </lineage>
</organism>
<evidence type="ECO:0000313" key="2">
    <source>
        <dbReference type="Proteomes" id="UP000189137"/>
    </source>
</evidence>
<sequence>MKKNPIRIKKCDCGGDIYELNTQLGTMYQCKSCGEMYR</sequence>